<evidence type="ECO:0000313" key="2">
    <source>
        <dbReference type="EMBL" id="KAJ0206506.1"/>
    </source>
</evidence>
<organism evidence="2 3">
    <name type="scientific">Lactuca sativa</name>
    <name type="common">Garden lettuce</name>
    <dbReference type="NCBI Taxonomy" id="4236"/>
    <lineage>
        <taxon>Eukaryota</taxon>
        <taxon>Viridiplantae</taxon>
        <taxon>Streptophyta</taxon>
        <taxon>Embryophyta</taxon>
        <taxon>Tracheophyta</taxon>
        <taxon>Spermatophyta</taxon>
        <taxon>Magnoliopsida</taxon>
        <taxon>eudicotyledons</taxon>
        <taxon>Gunneridae</taxon>
        <taxon>Pentapetalae</taxon>
        <taxon>asterids</taxon>
        <taxon>campanulids</taxon>
        <taxon>Asterales</taxon>
        <taxon>Asteraceae</taxon>
        <taxon>Cichorioideae</taxon>
        <taxon>Cichorieae</taxon>
        <taxon>Lactucinae</taxon>
        <taxon>Lactuca</taxon>
    </lineage>
</organism>
<keyword evidence="3" id="KW-1185">Reference proteome</keyword>
<dbReference type="EMBL" id="NBSK02000005">
    <property type="protein sequence ID" value="KAJ0206506.1"/>
    <property type="molecule type" value="Genomic_DNA"/>
</dbReference>
<reference evidence="2 3" key="1">
    <citation type="journal article" date="2017" name="Nat. Commun.">
        <title>Genome assembly with in vitro proximity ligation data and whole-genome triplication in lettuce.</title>
        <authorList>
            <person name="Reyes-Chin-Wo S."/>
            <person name="Wang Z."/>
            <person name="Yang X."/>
            <person name="Kozik A."/>
            <person name="Arikit S."/>
            <person name="Song C."/>
            <person name="Xia L."/>
            <person name="Froenicke L."/>
            <person name="Lavelle D.O."/>
            <person name="Truco M.J."/>
            <person name="Xia R."/>
            <person name="Zhu S."/>
            <person name="Xu C."/>
            <person name="Xu H."/>
            <person name="Xu X."/>
            <person name="Cox K."/>
            <person name="Korf I."/>
            <person name="Meyers B.C."/>
            <person name="Michelmore R.W."/>
        </authorList>
    </citation>
    <scope>NUCLEOTIDE SEQUENCE [LARGE SCALE GENOMIC DNA]</scope>
    <source>
        <strain evidence="3">cv. Salinas</strain>
        <tissue evidence="2">Seedlings</tissue>
    </source>
</reference>
<dbReference type="Proteomes" id="UP000235145">
    <property type="component" value="Unassembled WGS sequence"/>
</dbReference>
<proteinExistence type="predicted"/>
<gene>
    <name evidence="2" type="ORF">LSAT_V11C500234690</name>
</gene>
<evidence type="ECO:0000313" key="3">
    <source>
        <dbReference type="Proteomes" id="UP000235145"/>
    </source>
</evidence>
<name>A0A9R1VHM3_LACSA</name>
<comment type="caution">
    <text evidence="2">The sequence shown here is derived from an EMBL/GenBank/DDBJ whole genome shotgun (WGS) entry which is preliminary data.</text>
</comment>
<feature type="region of interest" description="Disordered" evidence="1">
    <location>
        <begin position="86"/>
        <end position="118"/>
    </location>
</feature>
<evidence type="ECO:0000256" key="1">
    <source>
        <dbReference type="SAM" id="MobiDB-lite"/>
    </source>
</evidence>
<protein>
    <submittedName>
        <fullName evidence="2">Uncharacterized protein</fullName>
    </submittedName>
</protein>
<accession>A0A9R1VHM3</accession>
<sequence>MKHAFREGETKSPKILKARLIPFFYIFHLLDRLSSLGSSLCSPIRFSATPDLLLIGLESTLILTSIAASNSKSSQLTSSRAFAAKKAKSSGAKAGNKKAQPKSKVDEEAVGSSIDDATHDVISDERNWRRLLDEDEHETGGGAAFAIC</sequence>
<dbReference type="AlphaFoldDB" id="A0A9R1VHM3"/>